<proteinExistence type="predicted"/>
<evidence type="ECO:0000313" key="1">
    <source>
        <dbReference type="EMBL" id="QUH23190.1"/>
    </source>
</evidence>
<evidence type="ECO:0000313" key="2">
    <source>
        <dbReference type="Proteomes" id="UP000681041"/>
    </source>
</evidence>
<organism evidence="1 2">
    <name type="scientific">Methanobacterium alkalithermotolerans</name>
    <dbReference type="NCBI Taxonomy" id="2731220"/>
    <lineage>
        <taxon>Archaea</taxon>
        <taxon>Methanobacteriati</taxon>
        <taxon>Methanobacteriota</taxon>
        <taxon>Methanomada group</taxon>
        <taxon>Methanobacteria</taxon>
        <taxon>Methanobacteriales</taxon>
        <taxon>Methanobacteriaceae</taxon>
        <taxon>Methanobacterium</taxon>
    </lineage>
</organism>
<reference evidence="1" key="1">
    <citation type="submission" date="2020-07" db="EMBL/GenBank/DDBJ databases">
        <title>Methanobacterium. sp. MethCan genome.</title>
        <authorList>
            <person name="Postec A."/>
            <person name="Quemeneur M."/>
        </authorList>
    </citation>
    <scope>NUCLEOTIDE SEQUENCE</scope>
    <source>
        <strain evidence="1">MethCAN</strain>
    </source>
</reference>
<sequence length="94" mass="11073">MIKNDLNGFNFHEEKLILEKIQINNREIHPLVRLSIFYTESGLTTVSINPMAWLVHEGNSEDIEASAEKYILLFDGEFEKEPETLFNYFEEHLK</sequence>
<dbReference type="AlphaFoldDB" id="A0A8T8K8F6"/>
<name>A0A8T8K8F6_9EURY</name>
<dbReference type="EMBL" id="CP058560">
    <property type="protein sequence ID" value="QUH23190.1"/>
    <property type="molecule type" value="Genomic_DNA"/>
</dbReference>
<dbReference type="RefSeq" id="WP_211534137.1">
    <property type="nucleotide sequence ID" value="NZ_CP058560.1"/>
</dbReference>
<dbReference type="GeneID" id="64820118"/>
<dbReference type="KEGG" id="meme:HYG87_05095"/>
<keyword evidence="2" id="KW-1185">Reference proteome</keyword>
<gene>
    <name evidence="1" type="ORF">HYG87_05095</name>
</gene>
<dbReference type="Proteomes" id="UP000681041">
    <property type="component" value="Chromosome"/>
</dbReference>
<protein>
    <submittedName>
        <fullName evidence="1">Uncharacterized protein</fullName>
    </submittedName>
</protein>
<accession>A0A8T8K8F6</accession>